<evidence type="ECO:0000313" key="10">
    <source>
        <dbReference type="Proteomes" id="UP000284842"/>
    </source>
</evidence>
<dbReference type="Pfam" id="PF20684">
    <property type="entry name" value="Fung_rhodopsin"/>
    <property type="match status" value="1"/>
</dbReference>
<comment type="caution">
    <text evidence="9">The sequence shown here is derived from an EMBL/GenBank/DDBJ whole genome shotgun (WGS) entry which is preliminary data.</text>
</comment>
<evidence type="ECO:0000256" key="3">
    <source>
        <dbReference type="ARBA" id="ARBA00022989"/>
    </source>
</evidence>
<reference evidence="9 10" key="1">
    <citation type="journal article" date="2018" name="Evol. Lett.">
        <title>Horizontal gene cluster transfer increased hallucinogenic mushroom diversity.</title>
        <authorList>
            <person name="Reynolds H.T."/>
            <person name="Vijayakumar V."/>
            <person name="Gluck-Thaler E."/>
            <person name="Korotkin H.B."/>
            <person name="Matheny P.B."/>
            <person name="Slot J.C."/>
        </authorList>
    </citation>
    <scope>NUCLEOTIDE SEQUENCE [LARGE SCALE GENOMIC DNA]</scope>
    <source>
        <strain evidence="9 10">2629</strain>
    </source>
</reference>
<keyword evidence="10" id="KW-1185">Reference proteome</keyword>
<dbReference type="GO" id="GO:0016020">
    <property type="term" value="C:membrane"/>
    <property type="evidence" value="ECO:0007669"/>
    <property type="project" value="UniProtKB-SubCell"/>
</dbReference>
<feature type="domain" description="Rhodopsin" evidence="8">
    <location>
        <begin position="35"/>
        <end position="258"/>
    </location>
</feature>
<evidence type="ECO:0000256" key="7">
    <source>
        <dbReference type="SAM" id="Phobius"/>
    </source>
</evidence>
<feature type="transmembrane region" description="Helical" evidence="7">
    <location>
        <begin position="90"/>
        <end position="112"/>
    </location>
</feature>
<evidence type="ECO:0000256" key="2">
    <source>
        <dbReference type="ARBA" id="ARBA00022692"/>
    </source>
</evidence>
<feature type="transmembrane region" description="Helical" evidence="7">
    <location>
        <begin position="243"/>
        <end position="264"/>
    </location>
</feature>
<feature type="transmembrane region" description="Helical" evidence="7">
    <location>
        <begin position="166"/>
        <end position="190"/>
    </location>
</feature>
<proteinExistence type="inferred from homology"/>
<dbReference type="EMBL" id="NHTK01005914">
    <property type="protein sequence ID" value="PPQ71455.1"/>
    <property type="molecule type" value="Genomic_DNA"/>
</dbReference>
<evidence type="ECO:0000256" key="1">
    <source>
        <dbReference type="ARBA" id="ARBA00004141"/>
    </source>
</evidence>
<organism evidence="9 10">
    <name type="scientific">Panaeolus cyanescens</name>
    <dbReference type="NCBI Taxonomy" id="181874"/>
    <lineage>
        <taxon>Eukaryota</taxon>
        <taxon>Fungi</taxon>
        <taxon>Dikarya</taxon>
        <taxon>Basidiomycota</taxon>
        <taxon>Agaricomycotina</taxon>
        <taxon>Agaricomycetes</taxon>
        <taxon>Agaricomycetidae</taxon>
        <taxon>Agaricales</taxon>
        <taxon>Agaricineae</taxon>
        <taxon>Galeropsidaceae</taxon>
        <taxon>Panaeolus</taxon>
    </lineage>
</organism>
<name>A0A409VYX7_9AGAR</name>
<dbReference type="OrthoDB" id="3229610at2759"/>
<dbReference type="InterPro" id="IPR052337">
    <property type="entry name" value="SAT4-like"/>
</dbReference>
<dbReference type="Proteomes" id="UP000284842">
    <property type="component" value="Unassembled WGS sequence"/>
</dbReference>
<accession>A0A409VYX7</accession>
<dbReference type="PANTHER" id="PTHR33048:SF146">
    <property type="entry name" value="INTEGRAL MEMBRANE PROTEIN"/>
    <property type="match status" value="1"/>
</dbReference>
<feature type="region of interest" description="Disordered" evidence="6">
    <location>
        <begin position="389"/>
        <end position="414"/>
    </location>
</feature>
<dbReference type="AlphaFoldDB" id="A0A409VYX7"/>
<dbReference type="STRING" id="181874.A0A409VYX7"/>
<feature type="transmembrane region" description="Helical" evidence="7">
    <location>
        <begin position="16"/>
        <end position="39"/>
    </location>
</feature>
<evidence type="ECO:0000256" key="5">
    <source>
        <dbReference type="ARBA" id="ARBA00038359"/>
    </source>
</evidence>
<evidence type="ECO:0000313" key="9">
    <source>
        <dbReference type="EMBL" id="PPQ71455.1"/>
    </source>
</evidence>
<dbReference type="PANTHER" id="PTHR33048">
    <property type="entry name" value="PTH11-LIKE INTEGRAL MEMBRANE PROTEIN (AFU_ORTHOLOGUE AFUA_5G11245)"/>
    <property type="match status" value="1"/>
</dbReference>
<feature type="transmembrane region" description="Helical" evidence="7">
    <location>
        <begin position="124"/>
        <end position="146"/>
    </location>
</feature>
<keyword evidence="4 7" id="KW-0472">Membrane</keyword>
<comment type="subcellular location">
    <subcellularLocation>
        <location evidence="1">Membrane</location>
        <topology evidence="1">Multi-pass membrane protein</topology>
    </subcellularLocation>
</comment>
<dbReference type="InParanoid" id="A0A409VYX7"/>
<feature type="compositionally biased region" description="Polar residues" evidence="6">
    <location>
        <begin position="389"/>
        <end position="398"/>
    </location>
</feature>
<feature type="transmembrane region" description="Helical" evidence="7">
    <location>
        <begin position="51"/>
        <end position="70"/>
    </location>
</feature>
<keyword evidence="2 7" id="KW-0812">Transmembrane</keyword>
<sequence length="414" mass="46757">MGKAERKLAAAAQSLLAWQICLTVFHSIAIGFIIARLVHRWRTRKLWWDDYIILLPFVTDIAYLSVNWTIYSESNQQSDGPYRNFIYSLWFSKFMFFTIVWTSRISLAISLARIFKVGHACRRFAFGLVMGFVSIYISLVLVTTLTCRLGPTWYKSRKCAEVSGRPLGLVLSVAFDFLSDAIFLVSPLVILNRANLTPKQRATILCLFSTSIFTLLTSIMFAVTWFLAPEDNTRSEMLLNMTALLQVASCLLVCNIAIITLLFCRAFCKKKISEDDDAENGFPSSGVNRIFIRSPSPQLSTPQSARTLRRNRSLNTYREPQLFRTSSPLTPSSRYTPITLTSIYDDSVWSSFTGSMRSWMTRNRSLPSTHDSQIATSVPSWNYTISIDSGRSDPQTRGTGIGGRGLDFMATKES</sequence>
<comment type="similarity">
    <text evidence="5">Belongs to the SAT4 family.</text>
</comment>
<gene>
    <name evidence="9" type="ORF">CVT24_011967</name>
</gene>
<keyword evidence="3 7" id="KW-1133">Transmembrane helix</keyword>
<evidence type="ECO:0000256" key="6">
    <source>
        <dbReference type="SAM" id="MobiDB-lite"/>
    </source>
</evidence>
<dbReference type="InterPro" id="IPR049326">
    <property type="entry name" value="Rhodopsin_dom_fungi"/>
</dbReference>
<evidence type="ECO:0000259" key="8">
    <source>
        <dbReference type="Pfam" id="PF20684"/>
    </source>
</evidence>
<feature type="transmembrane region" description="Helical" evidence="7">
    <location>
        <begin position="202"/>
        <end position="228"/>
    </location>
</feature>
<protein>
    <recommendedName>
        <fullName evidence="8">Rhodopsin domain-containing protein</fullName>
    </recommendedName>
</protein>
<evidence type="ECO:0000256" key="4">
    <source>
        <dbReference type="ARBA" id="ARBA00023136"/>
    </source>
</evidence>